<keyword evidence="6" id="KW-0812">Transmembrane</keyword>
<keyword evidence="3" id="KW-0732">Signal</keyword>
<evidence type="ECO:0000256" key="1">
    <source>
        <dbReference type="ARBA" id="ARBA00004613"/>
    </source>
</evidence>
<feature type="compositionally biased region" description="Acidic residues" evidence="5">
    <location>
        <begin position="107"/>
        <end position="117"/>
    </location>
</feature>
<comment type="subcellular location">
    <subcellularLocation>
        <location evidence="1">Secreted</location>
    </subcellularLocation>
</comment>
<dbReference type="Proteomes" id="UP001200513">
    <property type="component" value="Chromosome"/>
</dbReference>
<evidence type="ECO:0000256" key="2">
    <source>
        <dbReference type="ARBA" id="ARBA00022525"/>
    </source>
</evidence>
<reference evidence="7" key="1">
    <citation type="journal article" date="2022" name="Nat. Microbiol.">
        <title>Unique mobile elements and scalable gene flow at the prokaryote-eukaryote boundary revealed by circularized Asgard archaea genomes.</title>
        <authorList>
            <person name="Wu F."/>
            <person name="Speth D.R."/>
            <person name="Philosof A."/>
            <person name="Cremiere A."/>
            <person name="Narayanan A."/>
            <person name="Barco R.A."/>
            <person name="Connon S.A."/>
            <person name="Amend J.P."/>
            <person name="Antoshechkin I.A."/>
            <person name="Orphan V.J."/>
        </authorList>
    </citation>
    <scope>NUCLEOTIDE SEQUENCE</scope>
    <source>
        <strain evidence="7">PR6</strain>
    </source>
</reference>
<organism evidence="7">
    <name type="scientific">Candidatus Heimdallarchaeum endolithica</name>
    <dbReference type="NCBI Taxonomy" id="2876572"/>
    <lineage>
        <taxon>Archaea</taxon>
        <taxon>Promethearchaeati</taxon>
        <taxon>Candidatus Heimdallarchaeota</taxon>
        <taxon>Candidatus Heimdallarchaeia (ex Rinke et al. 2021) (nom. nud.)</taxon>
        <taxon>Candidatus Heimdallarchaeales</taxon>
        <taxon>Candidatus Heimdallarchaeaceae</taxon>
        <taxon>Candidatus Heimdallarchaeum</taxon>
    </lineage>
</organism>
<keyword evidence="6" id="KW-0472">Membrane</keyword>
<evidence type="ECO:0000256" key="4">
    <source>
        <dbReference type="ARBA" id="ARBA00022837"/>
    </source>
</evidence>
<feature type="region of interest" description="Disordered" evidence="5">
    <location>
        <begin position="81"/>
        <end position="161"/>
    </location>
</feature>
<keyword evidence="2" id="KW-0964">Secreted</keyword>
<dbReference type="PANTHER" id="PTHR37467">
    <property type="entry name" value="EXPORTED CALCIUM-BINDING GLYCOPROTEIN-RELATED"/>
    <property type="match status" value="1"/>
</dbReference>
<dbReference type="InterPro" id="IPR059100">
    <property type="entry name" value="TSP3_bac"/>
</dbReference>
<dbReference type="AlphaFoldDB" id="A0A9Y1BRR7"/>
<dbReference type="InterPro" id="IPR053180">
    <property type="entry name" value="Ca-binding_acidic-repeat"/>
</dbReference>
<feature type="transmembrane region" description="Helical" evidence="6">
    <location>
        <begin position="164"/>
        <end position="186"/>
    </location>
</feature>
<accession>A0A9Y1BRR7</accession>
<sequence length="197" mass="22187">MIVIFYNSELEIGNCYSKWNGSSRYPIETDYGFIYDEFPINDTDRDQLNDSLEVFNYETDPFLADSDGDLLNDFDELINYGTNPNSSDTDEDGMPDKWEVDNSLDPTTDDTDEDPDNDGLTNIQEYLNNTDPNNPDTDGDGYSDSEEIEKGSNPTDNTDKPLNLGLILGLSLGIPVVIIATSLFIMKKKGLLFFRKK</sequence>
<keyword evidence="6" id="KW-1133">Transmembrane helix</keyword>
<name>A0A9Y1BRR7_9ARCH</name>
<evidence type="ECO:0000256" key="3">
    <source>
        <dbReference type="ARBA" id="ARBA00022729"/>
    </source>
</evidence>
<proteinExistence type="predicted"/>
<protein>
    <submittedName>
        <fullName evidence="7">Thrombospondin type 3 repeat-containing protein</fullName>
    </submittedName>
</protein>
<dbReference type="Pfam" id="PF18884">
    <property type="entry name" value="TSP3_bac"/>
    <property type="match status" value="4"/>
</dbReference>
<keyword evidence="4" id="KW-0106">Calcium</keyword>
<gene>
    <name evidence="7" type="ORF">K9W46_02275</name>
</gene>
<feature type="compositionally biased region" description="Acidic residues" evidence="5">
    <location>
        <begin position="137"/>
        <end position="147"/>
    </location>
</feature>
<evidence type="ECO:0000256" key="5">
    <source>
        <dbReference type="SAM" id="MobiDB-lite"/>
    </source>
</evidence>
<evidence type="ECO:0000256" key="6">
    <source>
        <dbReference type="SAM" id="Phobius"/>
    </source>
</evidence>
<evidence type="ECO:0000313" key="7">
    <source>
        <dbReference type="EMBL" id="UJG44018.1"/>
    </source>
</evidence>
<dbReference type="PANTHER" id="PTHR37467:SF1">
    <property type="entry name" value="EXPORTED CALCIUM-BINDING GLYCOPROTEIN"/>
    <property type="match status" value="1"/>
</dbReference>
<dbReference type="EMBL" id="CP084167">
    <property type="protein sequence ID" value="UJG44018.1"/>
    <property type="molecule type" value="Genomic_DNA"/>
</dbReference>